<dbReference type="RefSeq" id="WP_078975067.1">
    <property type="nucleotide sequence ID" value="NZ_MWQN01000001.1"/>
</dbReference>
<dbReference type="EMBL" id="MWQN01000001">
    <property type="protein sequence ID" value="OPC80814.1"/>
    <property type="molecule type" value="Genomic_DNA"/>
</dbReference>
<evidence type="ECO:0000313" key="3">
    <source>
        <dbReference type="EMBL" id="OPC80814.1"/>
    </source>
</evidence>
<dbReference type="Proteomes" id="UP000190037">
    <property type="component" value="Unassembled WGS sequence"/>
</dbReference>
<feature type="transmembrane region" description="Helical" evidence="2">
    <location>
        <begin position="51"/>
        <end position="72"/>
    </location>
</feature>
<proteinExistence type="predicted"/>
<keyword evidence="2" id="KW-0472">Membrane</keyword>
<accession>A0A1T3NVI6</accession>
<dbReference type="OrthoDB" id="5079801at2"/>
<keyword evidence="2" id="KW-0812">Transmembrane</keyword>
<feature type="transmembrane region" description="Helical" evidence="2">
    <location>
        <begin position="12"/>
        <end position="31"/>
    </location>
</feature>
<reference evidence="3 4" key="1">
    <citation type="submission" date="2017-03" db="EMBL/GenBank/DDBJ databases">
        <title>Draft genome sequence of Streptomyces scabrisporus NF3, endophyte isolated from Amphipterygium adstringens.</title>
        <authorList>
            <person name="Vazquez M."/>
            <person name="Ceapa C.D."/>
            <person name="Rodriguez Luna D."/>
            <person name="Sanchez Esquivel S."/>
        </authorList>
    </citation>
    <scope>NUCLEOTIDE SEQUENCE [LARGE SCALE GENOMIC DNA]</scope>
    <source>
        <strain evidence="3 4">NF3</strain>
    </source>
</reference>
<name>A0A1T3NVI6_9ACTN</name>
<evidence type="ECO:0000256" key="1">
    <source>
        <dbReference type="SAM" id="MobiDB-lite"/>
    </source>
</evidence>
<feature type="region of interest" description="Disordered" evidence="1">
    <location>
        <begin position="155"/>
        <end position="236"/>
    </location>
</feature>
<comment type="caution">
    <text evidence="3">The sequence shown here is derived from an EMBL/GenBank/DDBJ whole genome shotgun (WGS) entry which is preliminary data.</text>
</comment>
<dbReference type="STRING" id="159449.B4N89_07485"/>
<feature type="transmembrane region" description="Helical" evidence="2">
    <location>
        <begin position="121"/>
        <end position="144"/>
    </location>
</feature>
<dbReference type="AlphaFoldDB" id="A0A1T3NVI6"/>
<feature type="compositionally biased region" description="Low complexity" evidence="1">
    <location>
        <begin position="163"/>
        <end position="175"/>
    </location>
</feature>
<sequence length="296" mass="30293">MDVRKLSRGDAVIGVAAVLIFIFSFLDYIGSKDVTVGGRTYSASVNAWSGDIAPTIFAVVLTPIIAAVLYILGGLLPQLGERQILGLTVRQWALPLAVVSPINALWSINRAGDGAEMKFGGIIIILLVLVLAATMVAVTLVPALQAPLLGAGGRGPGAGQPGPYGAPQGQQQFGGAPYGGPQGPQGQQPYGGAPQQGGFGGPAPQGPQGPQGGFGAPGPQGPGGGQQPAPGGAPFQPFWFSVPDSRPMLDEHTNQEKGVLNTGVWYLAVAEHPNGLLVEVDNVRGVLQNTMGIQRS</sequence>
<keyword evidence="4" id="KW-1185">Reference proteome</keyword>
<feature type="compositionally biased region" description="Gly residues" evidence="1">
    <location>
        <begin position="194"/>
        <end position="226"/>
    </location>
</feature>
<feature type="compositionally biased region" description="Low complexity" evidence="1">
    <location>
        <begin position="227"/>
        <end position="236"/>
    </location>
</feature>
<gene>
    <name evidence="3" type="ORF">B4N89_07485</name>
</gene>
<evidence type="ECO:0000256" key="2">
    <source>
        <dbReference type="SAM" id="Phobius"/>
    </source>
</evidence>
<organism evidence="3 4">
    <name type="scientific">Embleya scabrispora</name>
    <dbReference type="NCBI Taxonomy" id="159449"/>
    <lineage>
        <taxon>Bacteria</taxon>
        <taxon>Bacillati</taxon>
        <taxon>Actinomycetota</taxon>
        <taxon>Actinomycetes</taxon>
        <taxon>Kitasatosporales</taxon>
        <taxon>Streptomycetaceae</taxon>
        <taxon>Embleya</taxon>
    </lineage>
</organism>
<feature type="compositionally biased region" description="Low complexity" evidence="1">
    <location>
        <begin position="184"/>
        <end position="193"/>
    </location>
</feature>
<keyword evidence="2" id="KW-1133">Transmembrane helix</keyword>
<protein>
    <submittedName>
        <fullName evidence="3">Uncharacterized protein</fullName>
    </submittedName>
</protein>
<evidence type="ECO:0000313" key="4">
    <source>
        <dbReference type="Proteomes" id="UP000190037"/>
    </source>
</evidence>